<evidence type="ECO:0000313" key="1">
    <source>
        <dbReference type="EMBL" id="HIR58762.1"/>
    </source>
</evidence>
<dbReference type="Pfam" id="PF14003">
    <property type="entry name" value="YlbE"/>
    <property type="match status" value="1"/>
</dbReference>
<dbReference type="EMBL" id="DVHC01000021">
    <property type="protein sequence ID" value="HIR58762.1"/>
    <property type="molecule type" value="Genomic_DNA"/>
</dbReference>
<dbReference type="Proteomes" id="UP000824232">
    <property type="component" value="Unassembled WGS sequence"/>
</dbReference>
<accession>A0A9D1J2R7</accession>
<reference evidence="1" key="2">
    <citation type="journal article" date="2021" name="PeerJ">
        <title>Extensive microbial diversity within the chicken gut microbiome revealed by metagenomics and culture.</title>
        <authorList>
            <person name="Gilroy R."/>
            <person name="Ravi A."/>
            <person name="Getino M."/>
            <person name="Pursley I."/>
            <person name="Horton D.L."/>
            <person name="Alikhan N.F."/>
            <person name="Baker D."/>
            <person name="Gharbi K."/>
            <person name="Hall N."/>
            <person name="Watson M."/>
            <person name="Adriaenssens E.M."/>
            <person name="Foster-Nyarko E."/>
            <person name="Jarju S."/>
            <person name="Secka A."/>
            <person name="Antonio M."/>
            <person name="Oren A."/>
            <person name="Chaudhuri R.R."/>
            <person name="La Ragione R."/>
            <person name="Hildebrand F."/>
            <person name="Pallen M.J."/>
        </authorList>
    </citation>
    <scope>NUCLEOTIDE SEQUENCE</scope>
    <source>
        <strain evidence="1">CHK184-20233</strain>
    </source>
</reference>
<evidence type="ECO:0000313" key="2">
    <source>
        <dbReference type="Proteomes" id="UP000824232"/>
    </source>
</evidence>
<gene>
    <name evidence="1" type="ORF">IAB38_01810</name>
</gene>
<proteinExistence type="predicted"/>
<protein>
    <submittedName>
        <fullName evidence="1">YlbE-like family protein</fullName>
    </submittedName>
</protein>
<comment type="caution">
    <text evidence="1">The sequence shown here is derived from an EMBL/GenBank/DDBJ whole genome shotgun (WGS) entry which is preliminary data.</text>
</comment>
<dbReference type="InterPro" id="IPR025613">
    <property type="entry name" value="YlbE"/>
</dbReference>
<name>A0A9D1J2R7_9FIRM</name>
<organism evidence="1 2">
    <name type="scientific">Candidatus Onthousia excrementipullorum</name>
    <dbReference type="NCBI Taxonomy" id="2840884"/>
    <lineage>
        <taxon>Bacteria</taxon>
        <taxon>Bacillati</taxon>
        <taxon>Bacillota</taxon>
        <taxon>Bacilli</taxon>
        <taxon>Candidatus Onthousia</taxon>
    </lineage>
</organism>
<sequence>MQVETRLKIKSNPNLYRYLRENSYWYKYLNRSPIFLKQLEEEMKEKYRLRPSDKIENISNSLNLIKSFLEVMR</sequence>
<reference evidence="1" key="1">
    <citation type="submission" date="2020-10" db="EMBL/GenBank/DDBJ databases">
        <authorList>
            <person name="Gilroy R."/>
        </authorList>
    </citation>
    <scope>NUCLEOTIDE SEQUENCE</scope>
    <source>
        <strain evidence="1">CHK184-20233</strain>
    </source>
</reference>
<dbReference type="AlphaFoldDB" id="A0A9D1J2R7"/>